<evidence type="ECO:0000313" key="1">
    <source>
        <dbReference type="EMBL" id="NAS25374.1"/>
    </source>
</evidence>
<name>A0A7C9N5P9_9ACTN</name>
<comment type="caution">
    <text evidence="1">The sequence shown here is derived from an EMBL/GenBank/DDBJ whole genome shotgun (WGS) entry which is preliminary data.</text>
</comment>
<proteinExistence type="predicted"/>
<dbReference type="RefSeq" id="WP_161482465.1">
    <property type="nucleotide sequence ID" value="NZ_WXEW01000008.1"/>
</dbReference>
<dbReference type="AlphaFoldDB" id="A0A7C9N5P9"/>
<dbReference type="EMBL" id="WXEW01000008">
    <property type="protein sequence ID" value="NAS25374.1"/>
    <property type="molecule type" value="Genomic_DNA"/>
</dbReference>
<evidence type="ECO:0000313" key="2">
    <source>
        <dbReference type="Proteomes" id="UP000479526"/>
    </source>
</evidence>
<organism evidence="1 2">
    <name type="scientific">Herbidospora solisilvae</name>
    <dbReference type="NCBI Taxonomy" id="2696284"/>
    <lineage>
        <taxon>Bacteria</taxon>
        <taxon>Bacillati</taxon>
        <taxon>Actinomycetota</taxon>
        <taxon>Actinomycetes</taxon>
        <taxon>Streptosporangiales</taxon>
        <taxon>Streptosporangiaceae</taxon>
        <taxon>Herbidospora</taxon>
    </lineage>
</organism>
<reference evidence="1 2" key="1">
    <citation type="submission" date="2020-01" db="EMBL/GenBank/DDBJ databases">
        <title>Herbidospora sp. NEAU-GS84 nov., a novel actinomycete isolated from soil.</title>
        <authorList>
            <person name="Han L."/>
        </authorList>
    </citation>
    <scope>NUCLEOTIDE SEQUENCE [LARGE SCALE GENOMIC DNA]</scope>
    <source>
        <strain evidence="1 2">NEAU-GS84</strain>
    </source>
</reference>
<dbReference type="Proteomes" id="UP000479526">
    <property type="component" value="Unassembled WGS sequence"/>
</dbReference>
<gene>
    <name evidence="1" type="ORF">GT755_27275</name>
</gene>
<keyword evidence="2" id="KW-1185">Reference proteome</keyword>
<sequence length="92" mass="9694">MNHKPYTYLTVSLTGQEVGHLGISFHTADVRVSAFVVKGERPCLNISSSQASVSIGTTGAGPVTGQDLSLARTLHAAAVRYLADCERLHNAA</sequence>
<accession>A0A7C9N5P9</accession>
<protein>
    <submittedName>
        <fullName evidence="1">Uncharacterized protein</fullName>
    </submittedName>
</protein>